<feature type="transmembrane region" description="Helical" evidence="7">
    <location>
        <begin position="73"/>
        <end position="94"/>
    </location>
</feature>
<dbReference type="PANTHER" id="PTHR30193">
    <property type="entry name" value="ABC TRANSPORTER PERMEASE PROTEIN"/>
    <property type="match status" value="1"/>
</dbReference>
<dbReference type="GeneID" id="90544460"/>
<dbReference type="GO" id="GO:0055085">
    <property type="term" value="P:transmembrane transport"/>
    <property type="evidence" value="ECO:0007669"/>
    <property type="project" value="InterPro"/>
</dbReference>
<dbReference type="InterPro" id="IPR000515">
    <property type="entry name" value="MetI-like"/>
</dbReference>
<feature type="transmembrane region" description="Helical" evidence="7">
    <location>
        <begin position="158"/>
        <end position="179"/>
    </location>
</feature>
<dbReference type="STRING" id="1529.SAMN04487885_11661"/>
<feature type="transmembrane region" description="Helical" evidence="7">
    <location>
        <begin position="12"/>
        <end position="38"/>
    </location>
</feature>
<feature type="transmembrane region" description="Helical" evidence="7">
    <location>
        <begin position="200"/>
        <end position="225"/>
    </location>
</feature>
<keyword evidence="5 7" id="KW-1133">Transmembrane helix</keyword>
<evidence type="ECO:0000313" key="10">
    <source>
        <dbReference type="Proteomes" id="UP000182135"/>
    </source>
</evidence>
<comment type="similarity">
    <text evidence="7">Belongs to the binding-protein-dependent transport system permease family.</text>
</comment>
<dbReference type="SUPFAM" id="SSF161098">
    <property type="entry name" value="MetI-like"/>
    <property type="match status" value="1"/>
</dbReference>
<evidence type="ECO:0000256" key="5">
    <source>
        <dbReference type="ARBA" id="ARBA00022989"/>
    </source>
</evidence>
<dbReference type="PROSITE" id="PS50928">
    <property type="entry name" value="ABC_TM1"/>
    <property type="match status" value="1"/>
</dbReference>
<sequence length="294" mass="34198">MKMRNKWYKNYLYLIPSMLIIVVFQLIPLFKVFAMGFYTKFNYVTDEVYEVGLDNFINVLTDENFYIAIKNTFTYVALSVPLSIALALIVAININKIKRLKGFFTSVYFIPFVTASVAISVVWRWIFHSEYGFLNMIINFLGYQSQGFLLDEKWTMPMLVFLNIWKGLGYKTLIILAGLQTIDERYYNAARIDGAGKFVIFRNITIPMLAPTLVFLVITSTIGSIKIFDEIFVLYDKKPGPLKSALTIVYYVFDKFYMKWQFASASAAAFLLFMIIAILSIIQFRVGRRFNYYE</sequence>
<accession>A0A1I2MY36</accession>
<feature type="transmembrane region" description="Helical" evidence="7">
    <location>
        <begin position="260"/>
        <end position="282"/>
    </location>
</feature>
<dbReference type="EMBL" id="FOOE01000016">
    <property type="protein sequence ID" value="SFF94041.1"/>
    <property type="molecule type" value="Genomic_DNA"/>
</dbReference>
<dbReference type="PANTHER" id="PTHR30193:SF37">
    <property type="entry name" value="INNER MEMBRANE ABC TRANSPORTER PERMEASE PROTEIN YCJO"/>
    <property type="match status" value="1"/>
</dbReference>
<keyword evidence="10" id="KW-1185">Reference proteome</keyword>
<reference evidence="9 10" key="1">
    <citation type="submission" date="2016-10" db="EMBL/GenBank/DDBJ databases">
        <authorList>
            <person name="de Groot N.N."/>
        </authorList>
    </citation>
    <scope>NUCLEOTIDE SEQUENCE [LARGE SCALE GENOMIC DNA]</scope>
    <source>
        <strain evidence="9 10">NLAE-zl-G419</strain>
    </source>
</reference>
<dbReference type="GO" id="GO:0005886">
    <property type="term" value="C:plasma membrane"/>
    <property type="evidence" value="ECO:0007669"/>
    <property type="project" value="UniProtKB-SubCell"/>
</dbReference>
<dbReference type="RefSeq" id="WP_230029133.1">
    <property type="nucleotide sequence ID" value="NZ_BAAACD010000024.1"/>
</dbReference>
<dbReference type="InterPro" id="IPR051393">
    <property type="entry name" value="ABC_transporter_permease"/>
</dbReference>
<organism evidence="9 10">
    <name type="scientific">Clostridium cadaveris</name>
    <dbReference type="NCBI Taxonomy" id="1529"/>
    <lineage>
        <taxon>Bacteria</taxon>
        <taxon>Bacillati</taxon>
        <taxon>Bacillota</taxon>
        <taxon>Clostridia</taxon>
        <taxon>Eubacteriales</taxon>
        <taxon>Clostridiaceae</taxon>
        <taxon>Clostridium</taxon>
    </lineage>
</organism>
<keyword evidence="2 7" id="KW-0813">Transport</keyword>
<dbReference type="Proteomes" id="UP000182135">
    <property type="component" value="Unassembled WGS sequence"/>
</dbReference>
<dbReference type="Pfam" id="PF00528">
    <property type="entry name" value="BPD_transp_1"/>
    <property type="match status" value="1"/>
</dbReference>
<keyword evidence="6 7" id="KW-0472">Membrane</keyword>
<keyword evidence="3" id="KW-1003">Cell membrane</keyword>
<dbReference type="Gene3D" id="1.10.3720.10">
    <property type="entry name" value="MetI-like"/>
    <property type="match status" value="1"/>
</dbReference>
<evidence type="ECO:0000256" key="2">
    <source>
        <dbReference type="ARBA" id="ARBA00022448"/>
    </source>
</evidence>
<name>A0A1I2MY36_9CLOT</name>
<evidence type="ECO:0000259" key="8">
    <source>
        <dbReference type="PROSITE" id="PS50928"/>
    </source>
</evidence>
<dbReference type="AlphaFoldDB" id="A0A1I2MY36"/>
<comment type="subcellular location">
    <subcellularLocation>
        <location evidence="1 7">Cell membrane</location>
        <topology evidence="1 7">Multi-pass membrane protein</topology>
    </subcellularLocation>
</comment>
<dbReference type="CDD" id="cd06261">
    <property type="entry name" value="TM_PBP2"/>
    <property type="match status" value="1"/>
</dbReference>
<keyword evidence="4 7" id="KW-0812">Transmembrane</keyword>
<evidence type="ECO:0000313" key="9">
    <source>
        <dbReference type="EMBL" id="SFF94041.1"/>
    </source>
</evidence>
<evidence type="ECO:0000256" key="3">
    <source>
        <dbReference type="ARBA" id="ARBA00022475"/>
    </source>
</evidence>
<evidence type="ECO:0000256" key="7">
    <source>
        <dbReference type="RuleBase" id="RU363032"/>
    </source>
</evidence>
<dbReference type="InterPro" id="IPR035906">
    <property type="entry name" value="MetI-like_sf"/>
</dbReference>
<proteinExistence type="inferred from homology"/>
<evidence type="ECO:0000256" key="4">
    <source>
        <dbReference type="ARBA" id="ARBA00022692"/>
    </source>
</evidence>
<protein>
    <submittedName>
        <fullName evidence="9">Carbohydrate ABC transporter membrane protein 1, CUT1 family</fullName>
    </submittedName>
</protein>
<feature type="domain" description="ABC transmembrane type-1" evidence="8">
    <location>
        <begin position="69"/>
        <end position="283"/>
    </location>
</feature>
<dbReference type="eggNOG" id="COG1175">
    <property type="taxonomic scope" value="Bacteria"/>
</dbReference>
<evidence type="ECO:0000256" key="1">
    <source>
        <dbReference type="ARBA" id="ARBA00004651"/>
    </source>
</evidence>
<gene>
    <name evidence="9" type="ORF">SAMN04487885_11661</name>
</gene>
<feature type="transmembrane region" description="Helical" evidence="7">
    <location>
        <begin position="106"/>
        <end position="126"/>
    </location>
</feature>
<evidence type="ECO:0000256" key="6">
    <source>
        <dbReference type="ARBA" id="ARBA00023136"/>
    </source>
</evidence>